<dbReference type="EMBL" id="MLJW01009323">
    <property type="protein sequence ID" value="OIQ63086.1"/>
    <property type="molecule type" value="Genomic_DNA"/>
</dbReference>
<sequence>MVAACLEAFRATQDAAWSREAKRAFEWFLGRNDLALPLYDPSSGGCGDGLHHDRVNENQGAESTLAFQLSRAEMNFPEHSIAASASKDL</sequence>
<dbReference type="AlphaFoldDB" id="A0A1J5NWH6"/>
<protein>
    <submittedName>
        <fullName evidence="1">Uncharacterized protein</fullName>
    </submittedName>
</protein>
<comment type="caution">
    <text evidence="1">The sequence shown here is derived from an EMBL/GenBank/DDBJ whole genome shotgun (WGS) entry which is preliminary data.</text>
</comment>
<evidence type="ECO:0000313" key="1">
    <source>
        <dbReference type="EMBL" id="OIQ63086.1"/>
    </source>
</evidence>
<accession>A0A1J5NWH6</accession>
<organism evidence="1">
    <name type="scientific">mine drainage metagenome</name>
    <dbReference type="NCBI Taxonomy" id="410659"/>
    <lineage>
        <taxon>unclassified sequences</taxon>
        <taxon>metagenomes</taxon>
        <taxon>ecological metagenomes</taxon>
    </lineage>
</organism>
<proteinExistence type="predicted"/>
<gene>
    <name evidence="1" type="ORF">GALL_553780</name>
</gene>
<name>A0A1J5NWH6_9ZZZZ</name>
<reference evidence="1" key="1">
    <citation type="submission" date="2016-10" db="EMBL/GenBank/DDBJ databases">
        <title>Sequence of Gallionella enrichment culture.</title>
        <authorList>
            <person name="Poehlein A."/>
            <person name="Muehling M."/>
            <person name="Daniel R."/>
        </authorList>
    </citation>
    <scope>NUCLEOTIDE SEQUENCE</scope>
</reference>